<evidence type="ECO:0000313" key="2">
    <source>
        <dbReference type="Proteomes" id="UP001583172"/>
    </source>
</evidence>
<gene>
    <name evidence="1" type="ORF">VTJ49DRAFT_4622</name>
</gene>
<protein>
    <submittedName>
        <fullName evidence="1">Uncharacterized protein</fullName>
    </submittedName>
</protein>
<dbReference type="EMBL" id="JAZGSY010000362">
    <property type="protein sequence ID" value="KAL1836821.1"/>
    <property type="molecule type" value="Genomic_DNA"/>
</dbReference>
<name>A0ABR3V5X5_HUMIN</name>
<evidence type="ECO:0000313" key="1">
    <source>
        <dbReference type="EMBL" id="KAL1836821.1"/>
    </source>
</evidence>
<sequence length="239" mass="26512">MENLSEEQTTLIRHWSMYGQRGVTPKHRVTPEEWRHFPFSKPETTSWHVPIAPDQLPLLLLGFKPRQSNTSPGGGLFWRGVLQAGDTIKMHIFHSVSQNPDMHASEDKWFVYSEGPDHAQEVRLHMHRSWSGVKSMELRIDAGFDGRGSDGKGPRITAITWETDPEKAGKDISAATAKDVVREVCSWVLNVDLGPGEGALSSSAEVVLPSSNDMMRPTADGLSSAMVPLPEGTTAYRRL</sequence>
<keyword evidence="2" id="KW-1185">Reference proteome</keyword>
<proteinExistence type="predicted"/>
<organism evidence="1 2">
    <name type="scientific">Humicola insolens</name>
    <name type="common">Soft-rot fungus</name>
    <dbReference type="NCBI Taxonomy" id="85995"/>
    <lineage>
        <taxon>Eukaryota</taxon>
        <taxon>Fungi</taxon>
        <taxon>Dikarya</taxon>
        <taxon>Ascomycota</taxon>
        <taxon>Pezizomycotina</taxon>
        <taxon>Sordariomycetes</taxon>
        <taxon>Sordariomycetidae</taxon>
        <taxon>Sordariales</taxon>
        <taxon>Chaetomiaceae</taxon>
        <taxon>Mycothermus</taxon>
    </lineage>
</organism>
<dbReference type="Proteomes" id="UP001583172">
    <property type="component" value="Unassembled WGS sequence"/>
</dbReference>
<reference evidence="1 2" key="1">
    <citation type="journal article" date="2024" name="Commun. Biol.">
        <title>Comparative genomic analysis of thermophilic fungi reveals convergent evolutionary adaptations and gene losses.</title>
        <authorList>
            <person name="Steindorff A.S."/>
            <person name="Aguilar-Pontes M.V."/>
            <person name="Robinson A.J."/>
            <person name="Andreopoulos B."/>
            <person name="LaButti K."/>
            <person name="Kuo A."/>
            <person name="Mondo S."/>
            <person name="Riley R."/>
            <person name="Otillar R."/>
            <person name="Haridas S."/>
            <person name="Lipzen A."/>
            <person name="Grimwood J."/>
            <person name="Schmutz J."/>
            <person name="Clum A."/>
            <person name="Reid I.D."/>
            <person name="Moisan M.C."/>
            <person name="Butler G."/>
            <person name="Nguyen T.T.M."/>
            <person name="Dewar K."/>
            <person name="Conant G."/>
            <person name="Drula E."/>
            <person name="Henrissat B."/>
            <person name="Hansel C."/>
            <person name="Singer S."/>
            <person name="Hutchinson M.I."/>
            <person name="de Vries R.P."/>
            <person name="Natvig D.O."/>
            <person name="Powell A.J."/>
            <person name="Tsang A."/>
            <person name="Grigoriev I.V."/>
        </authorList>
    </citation>
    <scope>NUCLEOTIDE SEQUENCE [LARGE SCALE GENOMIC DNA]</scope>
    <source>
        <strain evidence="1 2">CBS 620.91</strain>
    </source>
</reference>
<comment type="caution">
    <text evidence="1">The sequence shown here is derived from an EMBL/GenBank/DDBJ whole genome shotgun (WGS) entry which is preliminary data.</text>
</comment>
<accession>A0ABR3V5X5</accession>